<name>A0A8S0WJW7_CYCAE</name>
<protein>
    <recommendedName>
        <fullName evidence="3">F-box domain-containing protein</fullName>
    </recommendedName>
</protein>
<gene>
    <name evidence="1" type="ORF">AAE3_LOCUS6451</name>
</gene>
<evidence type="ECO:0008006" key="3">
    <source>
        <dbReference type="Google" id="ProtNLM"/>
    </source>
</evidence>
<dbReference type="OrthoDB" id="3072149at2759"/>
<dbReference type="Proteomes" id="UP000467700">
    <property type="component" value="Unassembled WGS sequence"/>
</dbReference>
<keyword evidence="2" id="KW-1185">Reference proteome</keyword>
<dbReference type="AlphaFoldDB" id="A0A8S0WJW7"/>
<evidence type="ECO:0000313" key="1">
    <source>
        <dbReference type="EMBL" id="CAA7264073.1"/>
    </source>
</evidence>
<comment type="caution">
    <text evidence="1">The sequence shown here is derived from an EMBL/GenBank/DDBJ whole genome shotgun (WGS) entry which is preliminary data.</text>
</comment>
<accession>A0A8S0WJW7</accession>
<reference evidence="1 2" key="1">
    <citation type="submission" date="2020-01" db="EMBL/GenBank/DDBJ databases">
        <authorList>
            <person name="Gupta K D."/>
        </authorList>
    </citation>
    <scope>NUCLEOTIDE SEQUENCE [LARGE SCALE GENOMIC DNA]</scope>
</reference>
<evidence type="ECO:0000313" key="2">
    <source>
        <dbReference type="Proteomes" id="UP000467700"/>
    </source>
</evidence>
<sequence>METQTLPHLLPVEIITAIVRSLNYDFNTLAAVALVNKAFCEEARRLLYRTVGYPSVTNVRAHSFALTINPGLATYVHTHIVEDNPFGYTAECSPSCSALCPGPALDAMVNLKSLTLDIISRRLPDNILQGSRFQLTTFSWFQCRWNSETLQQFLKNQTKIRKLEIGLHQEEGSGALLLPICEDLQFLRGTTNVVKAALPGSRVTILIWVPWEEYNDQLDLNPMSDELSRIKAISFLSTRDPNYLSAIATFFFKTLEYLEIFEV</sequence>
<organism evidence="1 2">
    <name type="scientific">Cyclocybe aegerita</name>
    <name type="common">Black poplar mushroom</name>
    <name type="synonym">Agrocybe aegerita</name>
    <dbReference type="NCBI Taxonomy" id="1973307"/>
    <lineage>
        <taxon>Eukaryota</taxon>
        <taxon>Fungi</taxon>
        <taxon>Dikarya</taxon>
        <taxon>Basidiomycota</taxon>
        <taxon>Agaricomycotina</taxon>
        <taxon>Agaricomycetes</taxon>
        <taxon>Agaricomycetidae</taxon>
        <taxon>Agaricales</taxon>
        <taxon>Agaricineae</taxon>
        <taxon>Bolbitiaceae</taxon>
        <taxon>Cyclocybe</taxon>
    </lineage>
</organism>
<dbReference type="EMBL" id="CACVBS010000043">
    <property type="protein sequence ID" value="CAA7264073.1"/>
    <property type="molecule type" value="Genomic_DNA"/>
</dbReference>
<proteinExistence type="predicted"/>